<evidence type="ECO:0000259" key="11">
    <source>
        <dbReference type="PROSITE" id="PS50011"/>
    </source>
</evidence>
<sequence length="887" mass="98403">MSLADFQEVSHLGEGAYSSVYKVIRKSDGKDYALKKVKLPNLSDKEKQNALNEVRLLASVNIVTEYADGGDLYQKIVEHQKSRTYFKESDIWRILIGSANVFLTRGGDVKIGDFNVSKVAKRGMLYTQTGTPYYASPEVWKDMPYDAKSDVWSLGVILYEMCALKPPFRADDMEALYRKVLRGEYSCIPAAFSSDLECLVALLLQVNPVTRPSMGQLLQHPVMQAKISQLQSLSPALSLHSNNPNFEEIPPGDLLNTIKLPPNVGVAVRMSTKSSRITKNTRGGYTHTHNHAPSVHSAAETSLAVSLESVPPPPPPQPSHHEPAKSSVAGRGSPSADREGAGRENGKEKEREKESSQEQSKSDSSSKDREGKEGVGTSSSAARASSLPPRAPPSSSAPVRQRSESRAPPSDGGGNGSPPTRGDSSLPVGSRGKSSDKGRNSNSISNASGGGHGREAQRPSLGSPSSSHEKKDRGRVSPSSSHPSVPSSSDPARSREKEREKERERVKEKENEREREAAEQLERFRQRAREKEREREREKELSREREREKERERIRDREREEASWREKEKERAERRERRRERKREKDLQRDLDAGIIHAFNSGSNHGRGRQITRMPCQICHGVQMPLLPSISPLNLQAGGKAGGRTPPPAAASSVLPPVGSPPVISGGMPIDAERSRSRRRAGGGHAKDRGDKGGDRGGRGFINNHHQHPLSHHHQELPKLPCLPQIHRHDRDRGHHGGGDDDRGGGRERDRGRDREGGRRERDRDRDGTTRLPSLVCRAQMNVSDKRDPLPLFSPSWEFTPKIRIHTGSSPLYRLFGKVKRVVMNVERPGGVWHRIGRRQAACSAVKGGVRGLSEGWQEGEESWIDYPSLCIPPRVDNNRYVLPFLL</sequence>
<feature type="compositionally biased region" description="Basic and acidic residues" evidence="10">
    <location>
        <begin position="492"/>
        <end position="575"/>
    </location>
</feature>
<evidence type="ECO:0000256" key="7">
    <source>
        <dbReference type="ARBA" id="ARBA00047899"/>
    </source>
</evidence>
<name>A0A0G4GNH3_9ALVE</name>
<dbReference type="PANTHER" id="PTHR44899">
    <property type="entry name" value="CAMK FAMILY PROTEIN KINASE"/>
    <property type="match status" value="1"/>
</dbReference>
<evidence type="ECO:0000256" key="1">
    <source>
        <dbReference type="ARBA" id="ARBA00012513"/>
    </source>
</evidence>
<dbReference type="PROSITE" id="PS50011">
    <property type="entry name" value="PROTEIN_KINASE_DOM"/>
    <property type="match status" value="1"/>
</dbReference>
<evidence type="ECO:0000313" key="12">
    <source>
        <dbReference type="EMBL" id="CEM31835.1"/>
    </source>
</evidence>
<dbReference type="InterPro" id="IPR000719">
    <property type="entry name" value="Prot_kinase_dom"/>
</dbReference>
<feature type="compositionally biased region" description="Basic and acidic residues" evidence="10">
    <location>
        <begin position="727"/>
        <end position="769"/>
    </location>
</feature>
<dbReference type="InterPro" id="IPR017441">
    <property type="entry name" value="Protein_kinase_ATP_BS"/>
</dbReference>
<dbReference type="SUPFAM" id="SSF56112">
    <property type="entry name" value="Protein kinase-like (PK-like)"/>
    <property type="match status" value="1"/>
</dbReference>
<dbReference type="GO" id="GO:0005524">
    <property type="term" value="F:ATP binding"/>
    <property type="evidence" value="ECO:0007669"/>
    <property type="project" value="UniProtKB-UniRule"/>
</dbReference>
<evidence type="ECO:0000256" key="9">
    <source>
        <dbReference type="PROSITE-ProRule" id="PRU10141"/>
    </source>
</evidence>
<comment type="catalytic activity">
    <reaction evidence="8">
        <text>L-seryl-[protein] + ATP = O-phospho-L-seryl-[protein] + ADP + H(+)</text>
        <dbReference type="Rhea" id="RHEA:17989"/>
        <dbReference type="Rhea" id="RHEA-COMP:9863"/>
        <dbReference type="Rhea" id="RHEA-COMP:11604"/>
        <dbReference type="ChEBI" id="CHEBI:15378"/>
        <dbReference type="ChEBI" id="CHEBI:29999"/>
        <dbReference type="ChEBI" id="CHEBI:30616"/>
        <dbReference type="ChEBI" id="CHEBI:83421"/>
        <dbReference type="ChEBI" id="CHEBI:456216"/>
        <dbReference type="EC" id="2.7.11.1"/>
    </reaction>
</comment>
<dbReference type="Gene3D" id="3.30.200.20">
    <property type="entry name" value="Phosphorylase Kinase, domain 1"/>
    <property type="match status" value="1"/>
</dbReference>
<feature type="region of interest" description="Disordered" evidence="10">
    <location>
        <begin position="269"/>
        <end position="590"/>
    </location>
</feature>
<evidence type="ECO:0000256" key="4">
    <source>
        <dbReference type="ARBA" id="ARBA00022741"/>
    </source>
</evidence>
<dbReference type="Pfam" id="PF00069">
    <property type="entry name" value="Pkinase"/>
    <property type="match status" value="2"/>
</dbReference>
<proteinExistence type="predicted"/>
<evidence type="ECO:0000256" key="5">
    <source>
        <dbReference type="ARBA" id="ARBA00022777"/>
    </source>
</evidence>
<dbReference type="VEuPathDB" id="CryptoDB:Cvel_22688"/>
<dbReference type="InterPro" id="IPR051131">
    <property type="entry name" value="NEK_Ser/Thr_kinase_NIMA"/>
</dbReference>
<organism evidence="12">
    <name type="scientific">Chromera velia CCMP2878</name>
    <dbReference type="NCBI Taxonomy" id="1169474"/>
    <lineage>
        <taxon>Eukaryota</taxon>
        <taxon>Sar</taxon>
        <taxon>Alveolata</taxon>
        <taxon>Colpodellida</taxon>
        <taxon>Chromeraceae</taxon>
        <taxon>Chromera</taxon>
    </lineage>
</organism>
<feature type="domain" description="Protein kinase" evidence="11">
    <location>
        <begin position="6"/>
        <end position="223"/>
    </location>
</feature>
<dbReference type="GO" id="GO:0004674">
    <property type="term" value="F:protein serine/threonine kinase activity"/>
    <property type="evidence" value="ECO:0007669"/>
    <property type="project" value="UniProtKB-KW"/>
</dbReference>
<evidence type="ECO:0000256" key="8">
    <source>
        <dbReference type="ARBA" id="ARBA00048679"/>
    </source>
</evidence>
<keyword evidence="6 9" id="KW-0067">ATP-binding</keyword>
<evidence type="ECO:0000256" key="6">
    <source>
        <dbReference type="ARBA" id="ARBA00022840"/>
    </source>
</evidence>
<keyword evidence="4 9" id="KW-0547">Nucleotide-binding</keyword>
<dbReference type="AlphaFoldDB" id="A0A0G4GNH3"/>
<keyword evidence="3" id="KW-0808">Transferase</keyword>
<dbReference type="Gene3D" id="1.10.510.10">
    <property type="entry name" value="Transferase(Phosphotransferase) domain 1"/>
    <property type="match status" value="1"/>
</dbReference>
<evidence type="ECO:0000256" key="2">
    <source>
        <dbReference type="ARBA" id="ARBA00022527"/>
    </source>
</evidence>
<feature type="compositionally biased region" description="Low complexity" evidence="10">
    <location>
        <begin position="650"/>
        <end position="669"/>
    </location>
</feature>
<dbReference type="PROSITE" id="PS00107">
    <property type="entry name" value="PROTEIN_KINASE_ATP"/>
    <property type="match status" value="1"/>
</dbReference>
<reference evidence="12" key="1">
    <citation type="submission" date="2014-11" db="EMBL/GenBank/DDBJ databases">
        <authorList>
            <person name="Otto D Thomas"/>
            <person name="Naeem Raeece"/>
        </authorList>
    </citation>
    <scope>NUCLEOTIDE SEQUENCE</scope>
</reference>
<feature type="compositionally biased region" description="Low complexity" evidence="10">
    <location>
        <begin position="378"/>
        <end position="400"/>
    </location>
</feature>
<keyword evidence="2" id="KW-0723">Serine/threonine-protein kinase</keyword>
<evidence type="ECO:0000256" key="10">
    <source>
        <dbReference type="SAM" id="MobiDB-lite"/>
    </source>
</evidence>
<dbReference type="EC" id="2.7.11.1" evidence="1"/>
<keyword evidence="5" id="KW-0418">Kinase</keyword>
<dbReference type="InterPro" id="IPR011009">
    <property type="entry name" value="Kinase-like_dom_sf"/>
</dbReference>
<evidence type="ECO:0000256" key="3">
    <source>
        <dbReference type="ARBA" id="ARBA00022679"/>
    </source>
</evidence>
<protein>
    <recommendedName>
        <fullName evidence="1">non-specific serine/threonine protein kinase</fullName>
        <ecNumber evidence="1">2.7.11.1</ecNumber>
    </recommendedName>
</protein>
<feature type="compositionally biased region" description="Low complexity" evidence="10">
    <location>
        <begin position="477"/>
        <end position="491"/>
    </location>
</feature>
<comment type="catalytic activity">
    <reaction evidence="7">
        <text>L-threonyl-[protein] + ATP = O-phospho-L-threonyl-[protein] + ADP + H(+)</text>
        <dbReference type="Rhea" id="RHEA:46608"/>
        <dbReference type="Rhea" id="RHEA-COMP:11060"/>
        <dbReference type="Rhea" id="RHEA-COMP:11605"/>
        <dbReference type="ChEBI" id="CHEBI:15378"/>
        <dbReference type="ChEBI" id="CHEBI:30013"/>
        <dbReference type="ChEBI" id="CHEBI:30616"/>
        <dbReference type="ChEBI" id="CHEBI:61977"/>
        <dbReference type="ChEBI" id="CHEBI:456216"/>
        <dbReference type="EC" id="2.7.11.1"/>
    </reaction>
</comment>
<feature type="compositionally biased region" description="Polar residues" evidence="10">
    <location>
        <begin position="271"/>
        <end position="283"/>
    </location>
</feature>
<gene>
    <name evidence="12" type="ORF">Cvel_22688</name>
</gene>
<feature type="compositionally biased region" description="Basic and acidic residues" evidence="10">
    <location>
        <begin position="336"/>
        <end position="373"/>
    </location>
</feature>
<dbReference type="PANTHER" id="PTHR44899:SF3">
    <property type="entry name" value="SERINE_THREONINE-PROTEIN KINASE NEK1"/>
    <property type="match status" value="1"/>
</dbReference>
<accession>A0A0G4GNH3</accession>
<dbReference type="EMBL" id="CDMZ01001389">
    <property type="protein sequence ID" value="CEM31835.1"/>
    <property type="molecule type" value="Genomic_DNA"/>
</dbReference>
<feature type="compositionally biased region" description="Basic and acidic residues" evidence="10">
    <location>
        <begin position="685"/>
        <end position="698"/>
    </location>
</feature>
<feature type="region of interest" description="Disordered" evidence="10">
    <location>
        <begin position="635"/>
        <end position="774"/>
    </location>
</feature>
<feature type="binding site" evidence="9">
    <location>
        <position position="35"/>
    </location>
    <ligand>
        <name>ATP</name>
        <dbReference type="ChEBI" id="CHEBI:30616"/>
    </ligand>
</feature>